<dbReference type="AlphaFoldDB" id="A0A183SZS2"/>
<dbReference type="WBParaSite" id="SSLN_0001008201-mRNA-1">
    <property type="protein sequence ID" value="SSLN_0001008201-mRNA-1"/>
    <property type="gene ID" value="SSLN_0001008201"/>
</dbReference>
<keyword evidence="3" id="KW-1185">Reference proteome</keyword>
<proteinExistence type="predicted"/>
<dbReference type="EMBL" id="UYSU01035417">
    <property type="protein sequence ID" value="VDL96105.1"/>
    <property type="molecule type" value="Genomic_DNA"/>
</dbReference>
<organism evidence="4">
    <name type="scientific">Schistocephalus solidus</name>
    <name type="common">Tapeworm</name>
    <dbReference type="NCBI Taxonomy" id="70667"/>
    <lineage>
        <taxon>Eukaryota</taxon>
        <taxon>Metazoa</taxon>
        <taxon>Spiralia</taxon>
        <taxon>Lophotrochozoa</taxon>
        <taxon>Platyhelminthes</taxon>
        <taxon>Cestoda</taxon>
        <taxon>Eucestoda</taxon>
        <taxon>Diphyllobothriidea</taxon>
        <taxon>Diphyllobothriidae</taxon>
        <taxon>Schistocephalus</taxon>
    </lineage>
</organism>
<feature type="region of interest" description="Disordered" evidence="1">
    <location>
        <begin position="1"/>
        <end position="40"/>
    </location>
</feature>
<evidence type="ECO:0000256" key="1">
    <source>
        <dbReference type="SAM" id="MobiDB-lite"/>
    </source>
</evidence>
<evidence type="ECO:0000313" key="4">
    <source>
        <dbReference type="WBParaSite" id="SSLN_0001008201-mRNA-1"/>
    </source>
</evidence>
<evidence type="ECO:0000313" key="3">
    <source>
        <dbReference type="Proteomes" id="UP000275846"/>
    </source>
</evidence>
<name>A0A183SZS2_SCHSO</name>
<dbReference type="Proteomes" id="UP000275846">
    <property type="component" value="Unassembled WGS sequence"/>
</dbReference>
<sequence>MRVHVSGTHRDINTSCAPINTSVSPPMSSTSSTSSGAPQTQHLPTYLVVTATTPEHHASAWSVTCESIVQRPANQCQEHQHTPAAPDTTECNTLPLSNGPDHNRQNNGPVVNGRVLHSLTKGRGFEYRVINTWNGV</sequence>
<feature type="compositionally biased region" description="Low complexity" evidence="1">
    <location>
        <begin position="21"/>
        <end position="35"/>
    </location>
</feature>
<accession>A0A183SZS2</accession>
<evidence type="ECO:0000313" key="2">
    <source>
        <dbReference type="EMBL" id="VDL96105.1"/>
    </source>
</evidence>
<gene>
    <name evidence="2" type="ORF">SSLN_LOCUS9720</name>
</gene>
<reference evidence="2 3" key="2">
    <citation type="submission" date="2018-11" db="EMBL/GenBank/DDBJ databases">
        <authorList>
            <consortium name="Pathogen Informatics"/>
        </authorList>
    </citation>
    <scope>NUCLEOTIDE SEQUENCE [LARGE SCALE GENOMIC DNA]</scope>
    <source>
        <strain evidence="2 3">NST_G2</strain>
    </source>
</reference>
<feature type="region of interest" description="Disordered" evidence="1">
    <location>
        <begin position="78"/>
        <end position="109"/>
    </location>
</feature>
<protein>
    <submittedName>
        <fullName evidence="2 4">Uncharacterized protein</fullName>
    </submittedName>
</protein>
<reference evidence="4" key="1">
    <citation type="submission" date="2016-06" db="UniProtKB">
        <authorList>
            <consortium name="WormBaseParasite"/>
        </authorList>
    </citation>
    <scope>IDENTIFICATION</scope>
</reference>